<keyword evidence="2 3" id="KW-0479">Metal-binding</keyword>
<dbReference type="OrthoDB" id="65395at2"/>
<reference evidence="4 5" key="1">
    <citation type="submission" date="2017-04" db="EMBL/GenBank/DDBJ databases">
        <authorList>
            <person name="Afonso C.L."/>
            <person name="Miller P.J."/>
            <person name="Scott M.A."/>
            <person name="Spackman E."/>
            <person name="Goraichik I."/>
            <person name="Dimitrov K.M."/>
            <person name="Suarez D.L."/>
            <person name="Swayne D.E."/>
        </authorList>
    </citation>
    <scope>NUCLEOTIDE SEQUENCE [LARGE SCALE GENOMIC DNA]</scope>
    <source>
        <strain evidence="4 5">KR-140</strain>
    </source>
</reference>
<comment type="similarity">
    <text evidence="1">Belongs to the DinB family.</text>
</comment>
<feature type="binding site" evidence="3">
    <location>
        <position position="146"/>
    </location>
    <ligand>
        <name>a divalent metal cation</name>
        <dbReference type="ChEBI" id="CHEBI:60240"/>
    </ligand>
</feature>
<feature type="binding site" evidence="3">
    <location>
        <position position="142"/>
    </location>
    <ligand>
        <name>a divalent metal cation</name>
        <dbReference type="ChEBI" id="CHEBI:60240"/>
    </ligand>
</feature>
<sequence length="176" mass="19995">MSYTALTDLTLESFRRNARVNQFLLDALTPEDFALSDGQGGWPIERHLRHMAGFRVGWLWNLSRDHALPLLDTTQKDEDGDPMWRWQNSLPTELGAAFTAGDEAALAAVQAHLASGEPFADAWNEGAYRSHPAHFLQHIIVHDSHHRGQVLSLLRLGGHSKEDMDRLDDHWAIWRE</sequence>
<evidence type="ECO:0000256" key="1">
    <source>
        <dbReference type="ARBA" id="ARBA00008635"/>
    </source>
</evidence>
<dbReference type="RefSeq" id="WP_084047949.1">
    <property type="nucleotide sequence ID" value="NZ_FWWU01000009.1"/>
</dbReference>
<dbReference type="EMBL" id="FWWU01000009">
    <property type="protein sequence ID" value="SMB89042.1"/>
    <property type="molecule type" value="Genomic_DNA"/>
</dbReference>
<dbReference type="SUPFAM" id="SSF109854">
    <property type="entry name" value="DinB/YfiT-like putative metalloenzymes"/>
    <property type="match status" value="1"/>
</dbReference>
<dbReference type="Pfam" id="PF05163">
    <property type="entry name" value="DinB"/>
    <property type="match status" value="1"/>
</dbReference>
<dbReference type="GO" id="GO:0046872">
    <property type="term" value="F:metal ion binding"/>
    <property type="evidence" value="ECO:0007669"/>
    <property type="project" value="UniProtKB-KW"/>
</dbReference>
<name>A0A1W1V6S5_9DEIO</name>
<dbReference type="InterPro" id="IPR034660">
    <property type="entry name" value="DinB/YfiT-like"/>
</dbReference>
<evidence type="ECO:0000313" key="4">
    <source>
        <dbReference type="EMBL" id="SMB89042.1"/>
    </source>
</evidence>
<accession>A0A1W1V6S5</accession>
<keyword evidence="5" id="KW-1185">Reference proteome</keyword>
<dbReference type="STRING" id="695939.SAMN00790413_00244"/>
<dbReference type="Gene3D" id="1.20.120.450">
    <property type="entry name" value="dinb family like domain"/>
    <property type="match status" value="1"/>
</dbReference>
<evidence type="ECO:0000256" key="2">
    <source>
        <dbReference type="ARBA" id="ARBA00022723"/>
    </source>
</evidence>
<dbReference type="PANTHER" id="PTHR37302:SF1">
    <property type="entry name" value="PROTEIN DINB"/>
    <property type="match status" value="1"/>
</dbReference>
<evidence type="ECO:0000256" key="3">
    <source>
        <dbReference type="PIRSR" id="PIRSR607837-1"/>
    </source>
</evidence>
<dbReference type="Proteomes" id="UP000192582">
    <property type="component" value="Unassembled WGS sequence"/>
</dbReference>
<organism evidence="4 5">
    <name type="scientific">Deinococcus hopiensis KR-140</name>
    <dbReference type="NCBI Taxonomy" id="695939"/>
    <lineage>
        <taxon>Bacteria</taxon>
        <taxon>Thermotogati</taxon>
        <taxon>Deinococcota</taxon>
        <taxon>Deinococci</taxon>
        <taxon>Deinococcales</taxon>
        <taxon>Deinococcaceae</taxon>
        <taxon>Deinococcus</taxon>
    </lineage>
</organism>
<evidence type="ECO:0000313" key="5">
    <source>
        <dbReference type="Proteomes" id="UP000192582"/>
    </source>
</evidence>
<dbReference type="InterPro" id="IPR007837">
    <property type="entry name" value="DinB"/>
</dbReference>
<dbReference type="PANTHER" id="PTHR37302">
    <property type="entry name" value="SLR1116 PROTEIN"/>
    <property type="match status" value="1"/>
</dbReference>
<gene>
    <name evidence="4" type="ORF">SAMN00790413_00244</name>
</gene>
<proteinExistence type="inferred from homology"/>
<dbReference type="AlphaFoldDB" id="A0A1W1V6S5"/>
<protein>
    <submittedName>
        <fullName evidence="4">Uncharacterized damage-inducible protein DinB (Forms a four-helix bundle)</fullName>
    </submittedName>
</protein>